<name>A0A9P3LDN3_9APHY</name>
<evidence type="ECO:0000313" key="3">
    <source>
        <dbReference type="Proteomes" id="UP000703269"/>
    </source>
</evidence>
<evidence type="ECO:0000313" key="2">
    <source>
        <dbReference type="EMBL" id="GJE91435.1"/>
    </source>
</evidence>
<comment type="caution">
    <text evidence="2">The sequence shown here is derived from an EMBL/GenBank/DDBJ whole genome shotgun (WGS) entry which is preliminary data.</text>
</comment>
<dbReference type="AlphaFoldDB" id="A0A9P3LDN3"/>
<feature type="compositionally biased region" description="Polar residues" evidence="1">
    <location>
        <begin position="249"/>
        <end position="275"/>
    </location>
</feature>
<sequence>MQVEHFKRELETLTRAQLQWICKKQGQRANGKDADMINIILEMYRMQHMSQEESEDWIDMAKTEVPGAPKKASTRRVRKSVEVKSPATKATKAAQPRPKAGSSKRAAYIVLTDSENDDEGVRLSSRRRKRAAPALSVEIIDIPDSSQEQPGPSEPPAPAPLWSPDDDRYTLASFDRMLLPSLGPNAGRLPPRDARPPSPDVSDDTKERLRDIGARRERLSCEEKAAGETHAPLEQEDAVSEQPEATHVPVNQENTSSQQPETTQLTVEQENVPSQQLEWTQLDDPYPPELLQEHHTRSQLRKMDRDIAFFCTKGYPPDNQREFVAFCEELDDESSSSQSQGVDGDENGEAEYERQHDGRQSPSQGVLEDTSANYEARDAAIEKMVSIFEEGLGACHLRLAGPDVFDLREHLRYIWTCAERAED</sequence>
<feature type="region of interest" description="Disordered" evidence="1">
    <location>
        <begin position="66"/>
        <end position="275"/>
    </location>
</feature>
<dbReference type="EMBL" id="BPQB01000021">
    <property type="protein sequence ID" value="GJE91435.1"/>
    <property type="molecule type" value="Genomic_DNA"/>
</dbReference>
<proteinExistence type="predicted"/>
<gene>
    <name evidence="2" type="ORF">PsYK624_075850</name>
</gene>
<protein>
    <submittedName>
        <fullName evidence="2">Uncharacterized protein</fullName>
    </submittedName>
</protein>
<feature type="region of interest" description="Disordered" evidence="1">
    <location>
        <begin position="329"/>
        <end position="368"/>
    </location>
</feature>
<feature type="compositionally biased region" description="Basic and acidic residues" evidence="1">
    <location>
        <begin position="203"/>
        <end position="233"/>
    </location>
</feature>
<keyword evidence="3" id="KW-1185">Reference proteome</keyword>
<evidence type="ECO:0000256" key="1">
    <source>
        <dbReference type="SAM" id="MobiDB-lite"/>
    </source>
</evidence>
<accession>A0A9P3LDN3</accession>
<organism evidence="2 3">
    <name type="scientific">Phanerochaete sordida</name>
    <dbReference type="NCBI Taxonomy" id="48140"/>
    <lineage>
        <taxon>Eukaryota</taxon>
        <taxon>Fungi</taxon>
        <taxon>Dikarya</taxon>
        <taxon>Basidiomycota</taxon>
        <taxon>Agaricomycotina</taxon>
        <taxon>Agaricomycetes</taxon>
        <taxon>Polyporales</taxon>
        <taxon>Phanerochaetaceae</taxon>
        <taxon>Phanerochaete</taxon>
    </lineage>
</organism>
<reference evidence="2 3" key="1">
    <citation type="submission" date="2021-08" db="EMBL/GenBank/DDBJ databases">
        <title>Draft Genome Sequence of Phanerochaete sordida strain YK-624.</title>
        <authorList>
            <person name="Mori T."/>
            <person name="Dohra H."/>
            <person name="Suzuki T."/>
            <person name="Kawagishi H."/>
            <person name="Hirai H."/>
        </authorList>
    </citation>
    <scope>NUCLEOTIDE SEQUENCE [LARGE SCALE GENOMIC DNA]</scope>
    <source>
        <strain evidence="2 3">YK-624</strain>
    </source>
</reference>
<dbReference type="Proteomes" id="UP000703269">
    <property type="component" value="Unassembled WGS sequence"/>
</dbReference>
<feature type="compositionally biased region" description="Pro residues" evidence="1">
    <location>
        <begin position="152"/>
        <end position="161"/>
    </location>
</feature>